<organism evidence="4 5">
    <name type="scientific">Mucilaginibacter yixingensis</name>
    <dbReference type="NCBI Taxonomy" id="1295612"/>
    <lineage>
        <taxon>Bacteria</taxon>
        <taxon>Pseudomonadati</taxon>
        <taxon>Bacteroidota</taxon>
        <taxon>Sphingobacteriia</taxon>
        <taxon>Sphingobacteriales</taxon>
        <taxon>Sphingobacteriaceae</taxon>
        <taxon>Mucilaginibacter</taxon>
    </lineage>
</organism>
<gene>
    <name evidence="4" type="ORF">C8P68_107191</name>
</gene>
<feature type="domain" description="SPOR" evidence="3">
    <location>
        <begin position="361"/>
        <end position="441"/>
    </location>
</feature>
<dbReference type="InterPro" id="IPR036680">
    <property type="entry name" value="SPOR-like_sf"/>
</dbReference>
<dbReference type="GO" id="GO:0042834">
    <property type="term" value="F:peptidoglycan binding"/>
    <property type="evidence" value="ECO:0007669"/>
    <property type="project" value="InterPro"/>
</dbReference>
<dbReference type="EMBL" id="QAOQ01000007">
    <property type="protein sequence ID" value="PTQ94126.1"/>
    <property type="molecule type" value="Genomic_DNA"/>
</dbReference>
<evidence type="ECO:0000259" key="3">
    <source>
        <dbReference type="PROSITE" id="PS51724"/>
    </source>
</evidence>
<dbReference type="Gene3D" id="3.30.70.1070">
    <property type="entry name" value="Sporulation related repeat"/>
    <property type="match status" value="1"/>
</dbReference>
<accession>A0A2T5J6P9</accession>
<dbReference type="PROSITE" id="PS51724">
    <property type="entry name" value="SPOR"/>
    <property type="match status" value="1"/>
</dbReference>
<protein>
    <submittedName>
        <fullName evidence="4">Sporulation related protein</fullName>
    </submittedName>
</protein>
<keyword evidence="2" id="KW-0812">Transmembrane</keyword>
<dbReference type="InterPro" id="IPR007730">
    <property type="entry name" value="SPOR-like_dom"/>
</dbReference>
<feature type="region of interest" description="Disordered" evidence="1">
    <location>
        <begin position="284"/>
        <end position="351"/>
    </location>
</feature>
<reference evidence="4 5" key="1">
    <citation type="submission" date="2018-04" db="EMBL/GenBank/DDBJ databases">
        <title>Genomic Encyclopedia of Archaeal and Bacterial Type Strains, Phase II (KMG-II): from individual species to whole genera.</title>
        <authorList>
            <person name="Goeker M."/>
        </authorList>
    </citation>
    <scope>NUCLEOTIDE SEQUENCE [LARGE SCALE GENOMIC DNA]</scope>
    <source>
        <strain evidence="4 5">DSM 26809</strain>
    </source>
</reference>
<evidence type="ECO:0000256" key="2">
    <source>
        <dbReference type="SAM" id="Phobius"/>
    </source>
</evidence>
<dbReference type="Pfam" id="PF18174">
    <property type="entry name" value="HU-CCDC81_bac_1"/>
    <property type="match status" value="1"/>
</dbReference>
<evidence type="ECO:0000313" key="5">
    <source>
        <dbReference type="Proteomes" id="UP000244168"/>
    </source>
</evidence>
<dbReference type="AlphaFoldDB" id="A0A2T5J6P9"/>
<dbReference type="OrthoDB" id="653949at2"/>
<dbReference type="SUPFAM" id="SSF110997">
    <property type="entry name" value="Sporulation related repeat"/>
    <property type="match status" value="1"/>
</dbReference>
<keyword evidence="2" id="KW-1133">Transmembrane helix</keyword>
<keyword evidence="5" id="KW-1185">Reference proteome</keyword>
<name>A0A2T5J6P9_9SPHI</name>
<dbReference type="InterPro" id="IPR040495">
    <property type="entry name" value="HU-CCDC81_bac_1"/>
</dbReference>
<keyword evidence="2" id="KW-0472">Membrane</keyword>
<evidence type="ECO:0000256" key="1">
    <source>
        <dbReference type="SAM" id="MobiDB-lite"/>
    </source>
</evidence>
<comment type="caution">
    <text evidence="4">The sequence shown here is derived from an EMBL/GenBank/DDBJ whole genome shotgun (WGS) entry which is preliminary data.</text>
</comment>
<dbReference type="Pfam" id="PF05036">
    <property type="entry name" value="SPOR"/>
    <property type="match status" value="1"/>
</dbReference>
<dbReference type="PRINTS" id="PR01217">
    <property type="entry name" value="PRICHEXTENSN"/>
</dbReference>
<dbReference type="RefSeq" id="WP_107830533.1">
    <property type="nucleotide sequence ID" value="NZ_CP160205.1"/>
</dbReference>
<proteinExistence type="predicted"/>
<feature type="transmembrane region" description="Helical" evidence="2">
    <location>
        <begin position="213"/>
        <end position="234"/>
    </location>
</feature>
<sequence>MDIAYFISDLLGQQGELTVPNLGYFVQMRMSAYYDEQEKRFYPPHYAVQFDPQVIDDDETLAAHITVKKNISLASSKYFIEKFVSNLRQQALTEEVPFGSIGSFQTDGARLAFKPGSKTEDASLFGLIPVGLYGTKVSAPTYTPPPLTTYAEAPAPTQELPVERALIPTPPEPVYSTPPAYTPPPAEVEETRPYEQQRVEPDQYVYEDEKRGLSVWAIIGIIVIVLGIAAAALYKFKPEVINSLFKEENPYSSSQPIAPVNKHTDSLEKAAMADTVGMGASALSTDTAATKETSPAAATTTTAPENKTPAAATTAPVTSKPAPTAPAKSAEAKPVATQPAVTTTAPVKPATQPVTAATTDEAVKGSWVIRAGTYPTKSGSDARIDQLKGKGFAQARLQNVNVKRGSNYKVILGVYNSKEAAHSAGEDLLATGKITRTEIFIEQIK</sequence>
<feature type="compositionally biased region" description="Low complexity" evidence="1">
    <location>
        <begin position="287"/>
        <end position="351"/>
    </location>
</feature>
<evidence type="ECO:0000313" key="4">
    <source>
        <dbReference type="EMBL" id="PTQ94126.1"/>
    </source>
</evidence>
<dbReference type="Proteomes" id="UP000244168">
    <property type="component" value="Unassembled WGS sequence"/>
</dbReference>